<keyword evidence="2" id="KW-1185">Reference proteome</keyword>
<dbReference type="AlphaFoldDB" id="A0AAV4T3B2"/>
<gene>
    <name evidence="1" type="ORF">CEXT_463071</name>
</gene>
<protein>
    <submittedName>
        <fullName evidence="1">Uncharacterized protein</fullName>
    </submittedName>
</protein>
<comment type="caution">
    <text evidence="1">The sequence shown here is derived from an EMBL/GenBank/DDBJ whole genome shotgun (WGS) entry which is preliminary data.</text>
</comment>
<reference evidence="1 2" key="1">
    <citation type="submission" date="2021-06" db="EMBL/GenBank/DDBJ databases">
        <title>Caerostris extrusa draft genome.</title>
        <authorList>
            <person name="Kono N."/>
            <person name="Arakawa K."/>
        </authorList>
    </citation>
    <scope>NUCLEOTIDE SEQUENCE [LARGE SCALE GENOMIC DNA]</scope>
</reference>
<evidence type="ECO:0000313" key="1">
    <source>
        <dbReference type="EMBL" id="GIY40785.1"/>
    </source>
</evidence>
<sequence>MLCWLECVDTGSRTYSDVLRFKANRALQWDREALVVVYWSSQDKRRGLYIECLNCELERASARMFADA</sequence>
<accession>A0AAV4T3B2</accession>
<organism evidence="1 2">
    <name type="scientific">Caerostris extrusa</name>
    <name type="common">Bark spider</name>
    <name type="synonym">Caerostris bankana</name>
    <dbReference type="NCBI Taxonomy" id="172846"/>
    <lineage>
        <taxon>Eukaryota</taxon>
        <taxon>Metazoa</taxon>
        <taxon>Ecdysozoa</taxon>
        <taxon>Arthropoda</taxon>
        <taxon>Chelicerata</taxon>
        <taxon>Arachnida</taxon>
        <taxon>Araneae</taxon>
        <taxon>Araneomorphae</taxon>
        <taxon>Entelegynae</taxon>
        <taxon>Araneoidea</taxon>
        <taxon>Araneidae</taxon>
        <taxon>Caerostris</taxon>
    </lineage>
</organism>
<dbReference type="Proteomes" id="UP001054945">
    <property type="component" value="Unassembled WGS sequence"/>
</dbReference>
<evidence type="ECO:0000313" key="2">
    <source>
        <dbReference type="Proteomes" id="UP001054945"/>
    </source>
</evidence>
<name>A0AAV4T3B2_CAEEX</name>
<proteinExistence type="predicted"/>
<dbReference type="EMBL" id="BPLR01010658">
    <property type="protein sequence ID" value="GIY40785.1"/>
    <property type="molecule type" value="Genomic_DNA"/>
</dbReference>